<dbReference type="Proteomes" id="UP000266426">
    <property type="component" value="Unassembled WGS sequence"/>
</dbReference>
<evidence type="ECO:0000256" key="4">
    <source>
        <dbReference type="ARBA" id="ARBA00022598"/>
    </source>
</evidence>
<dbReference type="SMART" id="SM00845">
    <property type="entry name" value="GatB_Yqey"/>
    <property type="match status" value="1"/>
</dbReference>
<keyword evidence="5 11" id="KW-0547">Nucleotide-binding</keyword>
<dbReference type="EMBL" id="QZJZ01000011">
    <property type="protein sequence ID" value="RJP61538.1"/>
    <property type="molecule type" value="Genomic_DNA"/>
</dbReference>
<dbReference type="PANTHER" id="PTHR11659">
    <property type="entry name" value="GLUTAMYL-TRNA GLN AMIDOTRANSFERASE SUBUNIT B MITOCHONDRIAL AND PROKARYOTIC PET112-RELATED"/>
    <property type="match status" value="1"/>
</dbReference>
<evidence type="ECO:0000256" key="10">
    <source>
        <dbReference type="ARBA" id="ARBA00047913"/>
    </source>
</evidence>
<dbReference type="InterPro" id="IPR042114">
    <property type="entry name" value="GatB_C_1"/>
</dbReference>
<evidence type="ECO:0000256" key="9">
    <source>
        <dbReference type="ARBA" id="ARBA00047380"/>
    </source>
</evidence>
<keyword evidence="7 11" id="KW-0648">Protein biosynthesis</keyword>
<dbReference type="PROSITE" id="PS01234">
    <property type="entry name" value="GATB"/>
    <property type="match status" value="1"/>
</dbReference>
<evidence type="ECO:0000256" key="2">
    <source>
        <dbReference type="ARBA" id="ARBA00011123"/>
    </source>
</evidence>
<sequence>MEFEAVIGLETHVQLNTKTKLFCSCPTTFGAEPNTQVCPICMGHPGVLPVLNKQAMEYAIITGLALNCEISTFSKFDRKNYFYPDLPKAYQVSQFDKPICGKGYVTIVDNGVEKKIGITRAHLEEDAGKLLHNEAGGKSGVDLNRTGIPLLEIVSEPDIRTPEEAYLYLQALKNIIQYLSVSDCNMEEGSLRCDANVSVRPKGQKEFGTKAEIKNMNSFRNVQRAIAYEIERQIDEITSGGKIVQETRLWDADRNITLPMRSKEEAHDYRYFPEPDLVPMVNEQSYFDELKKRIPELPYPRMLRFINQFSLPQYDAEMLTNDKSLAEFFETCTTLYDDPKIISNWILSELLRELNDRKINISQCTITPGKLTDMLKLIKDGTISGKIAKSVFIDMCETGKTATQIVNDKGLTQISDTSEIQKIVEDIIAQNPKVVEEYKAGKEKSFMFLIGQIMRATRGKANPAMVNEMLRKALD</sequence>
<dbReference type="InterPro" id="IPR017959">
    <property type="entry name" value="Asn/Gln-tRNA_amidoTrfase_suB/E"/>
</dbReference>
<dbReference type="Gene3D" id="1.10.10.410">
    <property type="match status" value="1"/>
</dbReference>
<evidence type="ECO:0000256" key="6">
    <source>
        <dbReference type="ARBA" id="ARBA00022840"/>
    </source>
</evidence>
<dbReference type="InterPro" id="IPR006075">
    <property type="entry name" value="Asn/Gln-tRNA_Trfase_suB/E_cat"/>
</dbReference>
<dbReference type="GO" id="GO:0016740">
    <property type="term" value="F:transferase activity"/>
    <property type="evidence" value="ECO:0007669"/>
    <property type="project" value="UniProtKB-KW"/>
</dbReference>
<dbReference type="InterPro" id="IPR014746">
    <property type="entry name" value="Gln_synth/guanido_kin_cat_dom"/>
</dbReference>
<dbReference type="InterPro" id="IPR004413">
    <property type="entry name" value="GatB"/>
</dbReference>
<dbReference type="GO" id="GO:0070681">
    <property type="term" value="P:glutaminyl-tRNAGln biosynthesis via transamidation"/>
    <property type="evidence" value="ECO:0007669"/>
    <property type="project" value="TreeGrafter"/>
</dbReference>
<protein>
    <recommendedName>
        <fullName evidence="3 11">Aspartyl/glutamyl-tRNA(Asn/Gln) amidotransferase subunit B</fullName>
        <shortName evidence="11">Asp/Glu-ADT subunit B</shortName>
        <ecNumber evidence="11">6.3.5.-</ecNumber>
    </recommendedName>
</protein>
<keyword evidence="13" id="KW-0808">Transferase</keyword>
<evidence type="ECO:0000313" key="13">
    <source>
        <dbReference type="EMBL" id="RJP61538.1"/>
    </source>
</evidence>
<dbReference type="InterPro" id="IPR018027">
    <property type="entry name" value="Asn/Gln_amidotransferase"/>
</dbReference>
<dbReference type="NCBIfam" id="TIGR00133">
    <property type="entry name" value="gatB"/>
    <property type="match status" value="1"/>
</dbReference>
<comment type="catalytic activity">
    <reaction evidence="10 11">
        <text>L-glutamyl-tRNA(Gln) + L-glutamine + ATP + H2O = L-glutaminyl-tRNA(Gln) + L-glutamate + ADP + phosphate + H(+)</text>
        <dbReference type="Rhea" id="RHEA:17521"/>
        <dbReference type="Rhea" id="RHEA-COMP:9681"/>
        <dbReference type="Rhea" id="RHEA-COMP:9684"/>
        <dbReference type="ChEBI" id="CHEBI:15377"/>
        <dbReference type="ChEBI" id="CHEBI:15378"/>
        <dbReference type="ChEBI" id="CHEBI:29985"/>
        <dbReference type="ChEBI" id="CHEBI:30616"/>
        <dbReference type="ChEBI" id="CHEBI:43474"/>
        <dbReference type="ChEBI" id="CHEBI:58359"/>
        <dbReference type="ChEBI" id="CHEBI:78520"/>
        <dbReference type="ChEBI" id="CHEBI:78521"/>
        <dbReference type="ChEBI" id="CHEBI:456216"/>
    </reaction>
</comment>
<dbReference type="NCBIfam" id="NF004014">
    <property type="entry name" value="PRK05477.1-4"/>
    <property type="match status" value="1"/>
</dbReference>
<dbReference type="HAMAP" id="MF_00121">
    <property type="entry name" value="GatB"/>
    <property type="match status" value="1"/>
</dbReference>
<comment type="caution">
    <text evidence="13">The sequence shown here is derived from an EMBL/GenBank/DDBJ whole genome shotgun (WGS) entry which is preliminary data.</text>
</comment>
<accession>A0A3A4R5J7</accession>
<dbReference type="GO" id="GO:0050566">
    <property type="term" value="F:asparaginyl-tRNA synthase (glutamine-hydrolyzing) activity"/>
    <property type="evidence" value="ECO:0007669"/>
    <property type="project" value="RHEA"/>
</dbReference>
<keyword evidence="6 11" id="KW-0067">ATP-binding</keyword>
<proteinExistence type="inferred from homology"/>
<comment type="catalytic activity">
    <reaction evidence="9 11">
        <text>L-aspartyl-tRNA(Asn) + L-glutamine + ATP + H2O = L-asparaginyl-tRNA(Asn) + L-glutamate + ADP + phosphate + 2 H(+)</text>
        <dbReference type="Rhea" id="RHEA:14513"/>
        <dbReference type="Rhea" id="RHEA-COMP:9674"/>
        <dbReference type="Rhea" id="RHEA-COMP:9677"/>
        <dbReference type="ChEBI" id="CHEBI:15377"/>
        <dbReference type="ChEBI" id="CHEBI:15378"/>
        <dbReference type="ChEBI" id="CHEBI:29985"/>
        <dbReference type="ChEBI" id="CHEBI:30616"/>
        <dbReference type="ChEBI" id="CHEBI:43474"/>
        <dbReference type="ChEBI" id="CHEBI:58359"/>
        <dbReference type="ChEBI" id="CHEBI:78515"/>
        <dbReference type="ChEBI" id="CHEBI:78516"/>
        <dbReference type="ChEBI" id="CHEBI:456216"/>
    </reaction>
</comment>
<organism evidence="13 14">
    <name type="scientific">Candidatus Auribacter fodinae</name>
    <dbReference type="NCBI Taxonomy" id="2093366"/>
    <lineage>
        <taxon>Bacteria</taxon>
        <taxon>Pseudomonadati</taxon>
        <taxon>Candidatus Auribacterota</taxon>
        <taxon>Candidatus Auribacteria</taxon>
        <taxon>Candidatus Auribacterales</taxon>
        <taxon>Candidatus Auribacteraceae</taxon>
        <taxon>Candidatus Auribacter</taxon>
    </lineage>
</organism>
<dbReference type="NCBIfam" id="NF004012">
    <property type="entry name" value="PRK05477.1-2"/>
    <property type="match status" value="1"/>
</dbReference>
<dbReference type="PANTHER" id="PTHR11659:SF0">
    <property type="entry name" value="GLUTAMYL-TRNA(GLN) AMIDOTRANSFERASE SUBUNIT B, MITOCHONDRIAL"/>
    <property type="match status" value="1"/>
</dbReference>
<dbReference type="InterPro" id="IPR003789">
    <property type="entry name" value="Asn/Gln_tRNA_amidoTrase-B-like"/>
</dbReference>
<comment type="function">
    <text evidence="8 11">Allows the formation of correctly charged Asn-tRNA(Asn) or Gln-tRNA(Gln) through the transamidation of misacylated Asp-tRNA(Asn) or Glu-tRNA(Gln) in organisms which lack either or both of asparaginyl-tRNA or glutaminyl-tRNA synthetases. The reaction takes place in the presence of glutamine and ATP through an activated phospho-Asp-tRNA(Asn) or phospho-Glu-tRNA(Gln).</text>
</comment>
<dbReference type="Pfam" id="PF02934">
    <property type="entry name" value="GatB_N"/>
    <property type="match status" value="1"/>
</dbReference>
<feature type="domain" description="Asn/Gln amidotransferase" evidence="12">
    <location>
        <begin position="327"/>
        <end position="474"/>
    </location>
</feature>
<dbReference type="InterPro" id="IPR017958">
    <property type="entry name" value="Gln-tRNA_amidoTrfase_suB_CS"/>
</dbReference>
<dbReference type="GO" id="GO:0005524">
    <property type="term" value="F:ATP binding"/>
    <property type="evidence" value="ECO:0007669"/>
    <property type="project" value="UniProtKB-KW"/>
</dbReference>
<dbReference type="SUPFAM" id="SSF89095">
    <property type="entry name" value="GatB/YqeY motif"/>
    <property type="match status" value="1"/>
</dbReference>
<dbReference type="Gene3D" id="1.10.150.380">
    <property type="entry name" value="GatB domain, N-terminal subdomain"/>
    <property type="match status" value="1"/>
</dbReference>
<dbReference type="InterPro" id="IPR023168">
    <property type="entry name" value="GatB_Yqey_C_2"/>
</dbReference>
<dbReference type="GO" id="GO:0050567">
    <property type="term" value="F:glutaminyl-tRNA synthase (glutamine-hydrolyzing) activity"/>
    <property type="evidence" value="ECO:0007669"/>
    <property type="project" value="UniProtKB-UniRule"/>
</dbReference>
<evidence type="ECO:0000256" key="1">
    <source>
        <dbReference type="ARBA" id="ARBA00005306"/>
    </source>
</evidence>
<evidence type="ECO:0000256" key="7">
    <source>
        <dbReference type="ARBA" id="ARBA00022917"/>
    </source>
</evidence>
<evidence type="ECO:0000259" key="12">
    <source>
        <dbReference type="SMART" id="SM00845"/>
    </source>
</evidence>
<keyword evidence="4 11" id="KW-0436">Ligase</keyword>
<dbReference type="Pfam" id="PF02637">
    <property type="entry name" value="GatB_Yqey"/>
    <property type="match status" value="1"/>
</dbReference>
<evidence type="ECO:0000256" key="5">
    <source>
        <dbReference type="ARBA" id="ARBA00022741"/>
    </source>
</evidence>
<gene>
    <name evidence="11 13" type="primary">gatB</name>
    <name evidence="13" type="ORF">C4541_01675</name>
</gene>
<dbReference type="FunFam" id="1.10.10.410:FF:000001">
    <property type="entry name" value="Aspartyl/glutamyl-tRNA(Asn/Gln) amidotransferase subunit B"/>
    <property type="match status" value="1"/>
</dbReference>
<evidence type="ECO:0000256" key="11">
    <source>
        <dbReference type="HAMAP-Rule" id="MF_00121"/>
    </source>
</evidence>
<evidence type="ECO:0000313" key="14">
    <source>
        <dbReference type="Proteomes" id="UP000266426"/>
    </source>
</evidence>
<dbReference type="GO" id="GO:0006412">
    <property type="term" value="P:translation"/>
    <property type="evidence" value="ECO:0007669"/>
    <property type="project" value="UniProtKB-UniRule"/>
</dbReference>
<evidence type="ECO:0000256" key="8">
    <source>
        <dbReference type="ARBA" id="ARBA00024799"/>
    </source>
</evidence>
<dbReference type="EC" id="6.3.5.-" evidence="11"/>
<evidence type="ECO:0000256" key="3">
    <source>
        <dbReference type="ARBA" id="ARBA00016923"/>
    </source>
</evidence>
<reference evidence="13 14" key="1">
    <citation type="journal article" date="2017" name="ISME J.">
        <title>Energy and carbon metabolisms in a deep terrestrial subsurface fluid microbial community.</title>
        <authorList>
            <person name="Momper L."/>
            <person name="Jungbluth S.P."/>
            <person name="Lee M.D."/>
            <person name="Amend J.P."/>
        </authorList>
    </citation>
    <scope>NUCLEOTIDE SEQUENCE [LARGE SCALE GENOMIC DNA]</scope>
    <source>
        <strain evidence="13">SURF_26</strain>
    </source>
</reference>
<comment type="subunit">
    <text evidence="2 11">Heterotrimer of A, B and C subunits.</text>
</comment>
<name>A0A3A4R5J7_9BACT</name>
<dbReference type="SUPFAM" id="SSF55931">
    <property type="entry name" value="Glutamine synthetase/guanido kinase"/>
    <property type="match status" value="1"/>
</dbReference>
<comment type="similarity">
    <text evidence="1 11">Belongs to the GatB/GatE family. GatB subfamily.</text>
</comment>
<dbReference type="AlphaFoldDB" id="A0A3A4R5J7"/>
<dbReference type="NCBIfam" id="NF004015">
    <property type="entry name" value="PRK05477.1-5"/>
    <property type="match status" value="1"/>
</dbReference>